<evidence type="ECO:0000256" key="6">
    <source>
        <dbReference type="ARBA" id="ARBA00022691"/>
    </source>
</evidence>
<proteinExistence type="inferred from homology"/>
<dbReference type="Pfam" id="PF13489">
    <property type="entry name" value="Methyltransf_23"/>
    <property type="match status" value="1"/>
</dbReference>
<comment type="catalytic activity">
    <reaction evidence="12">
        <text>small RNA 3'-end nucleotide + S-adenosyl-L-methionine = small RNA 3'-end 2'-O-methylnucleotide + S-adenosyl-L-homocysteine + H(+)</text>
        <dbReference type="Rhea" id="RHEA:37887"/>
        <dbReference type="Rhea" id="RHEA-COMP:10415"/>
        <dbReference type="Rhea" id="RHEA-COMP:10416"/>
        <dbReference type="ChEBI" id="CHEBI:15378"/>
        <dbReference type="ChEBI" id="CHEBI:57856"/>
        <dbReference type="ChEBI" id="CHEBI:59789"/>
        <dbReference type="ChEBI" id="CHEBI:74896"/>
        <dbReference type="ChEBI" id="CHEBI:74898"/>
        <dbReference type="EC" id="2.1.1.386"/>
    </reaction>
</comment>
<dbReference type="InterPro" id="IPR029063">
    <property type="entry name" value="SAM-dependent_MTases_sf"/>
</dbReference>
<dbReference type="Pfam" id="PF12623">
    <property type="entry name" value="Hen1_L"/>
    <property type="match status" value="1"/>
</dbReference>
<keyword evidence="9" id="KW-0694">RNA-binding</keyword>
<evidence type="ECO:0000256" key="5">
    <source>
        <dbReference type="ARBA" id="ARBA00022679"/>
    </source>
</evidence>
<evidence type="ECO:0000256" key="1">
    <source>
        <dbReference type="ARBA" id="ARBA00001946"/>
    </source>
</evidence>
<evidence type="ECO:0000256" key="12">
    <source>
        <dbReference type="ARBA" id="ARBA00048418"/>
    </source>
</evidence>
<evidence type="ECO:0000256" key="11">
    <source>
        <dbReference type="ARBA" id="ARBA00035025"/>
    </source>
</evidence>
<dbReference type="GO" id="GO:0090486">
    <property type="term" value="F:small RNA 2'-O-methyltransferase activity"/>
    <property type="evidence" value="ECO:0007669"/>
    <property type="project" value="UniProtKB-EC"/>
</dbReference>
<dbReference type="Gene3D" id="3.40.50.150">
    <property type="entry name" value="Vaccinia Virus protein VP39"/>
    <property type="match status" value="1"/>
</dbReference>
<evidence type="ECO:0000313" key="14">
    <source>
        <dbReference type="EMBL" id="KAA2240371.1"/>
    </source>
</evidence>
<dbReference type="Proteomes" id="UP000324611">
    <property type="component" value="Unassembled WGS sequence"/>
</dbReference>
<evidence type="ECO:0000256" key="3">
    <source>
        <dbReference type="ARBA" id="ARBA00021330"/>
    </source>
</evidence>
<evidence type="ECO:0000256" key="8">
    <source>
        <dbReference type="ARBA" id="ARBA00022842"/>
    </source>
</evidence>
<dbReference type="GO" id="GO:0046872">
    <property type="term" value="F:metal ion binding"/>
    <property type="evidence" value="ECO:0007669"/>
    <property type="project" value="UniProtKB-KW"/>
</dbReference>
<evidence type="ECO:0000256" key="7">
    <source>
        <dbReference type="ARBA" id="ARBA00022723"/>
    </source>
</evidence>
<dbReference type="PANTHER" id="PTHR21404:SF3">
    <property type="entry name" value="SMALL RNA 2'-O-METHYLTRANSFERASE"/>
    <property type="match status" value="1"/>
</dbReference>
<dbReference type="CDD" id="cd02440">
    <property type="entry name" value="AdoMet_MTases"/>
    <property type="match status" value="1"/>
</dbReference>
<dbReference type="EMBL" id="VUOC01000004">
    <property type="protein sequence ID" value="KAA2240371.1"/>
    <property type="molecule type" value="Genomic_DNA"/>
</dbReference>
<evidence type="ECO:0000256" key="9">
    <source>
        <dbReference type="ARBA" id="ARBA00022884"/>
    </source>
</evidence>
<dbReference type="InterPro" id="IPR038546">
    <property type="entry name" value="Hen1_N_sf"/>
</dbReference>
<keyword evidence="4 14" id="KW-0489">Methyltransferase</keyword>
<evidence type="ECO:0000256" key="4">
    <source>
        <dbReference type="ARBA" id="ARBA00022603"/>
    </source>
</evidence>
<evidence type="ECO:0000256" key="2">
    <source>
        <dbReference type="ARBA" id="ARBA00009026"/>
    </source>
</evidence>
<name>A0A5B2VMR5_9BACT</name>
<reference evidence="14 15" key="1">
    <citation type="submission" date="2019-09" db="EMBL/GenBank/DDBJ databases">
        <title>Chitinophaga ginsengihumi sp. nov., isolated from soil of ginseng rhizosphere.</title>
        <authorList>
            <person name="Lee J."/>
        </authorList>
    </citation>
    <scope>NUCLEOTIDE SEQUENCE [LARGE SCALE GENOMIC DNA]</scope>
    <source>
        <strain evidence="14 15">BN140078</strain>
    </source>
</reference>
<dbReference type="PANTHER" id="PTHR21404">
    <property type="entry name" value="HEN1"/>
    <property type="match status" value="1"/>
</dbReference>
<feature type="domain" description="Hen1 N-terminal" evidence="13">
    <location>
        <begin position="1"/>
        <end position="242"/>
    </location>
</feature>
<protein>
    <recommendedName>
        <fullName evidence="3">Small RNA 2'-O-methyltransferase</fullName>
        <ecNumber evidence="11">2.1.1.386</ecNumber>
    </recommendedName>
</protein>
<sequence length="461" mass="52317">MLLTITTTHPPASDLSYLLHKHPGKVQQVEISGGIAHVFYPEVSAEKCTIALLLDIDPIGLVRRNNGPAGNEFALEQYVNDRPYVSSSFMSAAIVKAFSTAMNGRCKEKPELVNVAMPFEISLDVLPVRGGEKVLQELFVPLGYSIESTRHIIDPAFPSWGESRYFSVKLRNTLTVQQLLSHLYILIPVCDNDKHYWVGRNEIEKLLEKGQAWLPQHPARELITVRYLKHQKSLANEALEILLKDESTVLEEEAPLTTERKIRVHDLRLQTVLEELQQTGAKRVADLGCGEGKLLRLLLGAKQFEFVLGMDVSYHALEIAKDRLKLDRLPANQQQRIQLIHGSLTYRDKRLEGFDAAVLVEVIEHLDPPRLAALEKTVFRFAKPRIVIITTPNAEYNIKFPDYEAGQFRHNDHRFEWTRQEFAAWGDQVAAEHAYTVIYKPVGEEDPETGALTQMAIFTRN</sequence>
<keyword evidence="8" id="KW-0460">Magnesium</keyword>
<dbReference type="GO" id="GO:0003723">
    <property type="term" value="F:RNA binding"/>
    <property type="evidence" value="ECO:0007669"/>
    <property type="project" value="UniProtKB-KW"/>
</dbReference>
<accession>A0A5B2VMR5</accession>
<keyword evidence="15" id="KW-1185">Reference proteome</keyword>
<dbReference type="NCBIfam" id="TIGR04074">
    <property type="entry name" value="bacter_Hen1"/>
    <property type="match status" value="1"/>
</dbReference>
<reference evidence="14 15" key="2">
    <citation type="submission" date="2019-09" db="EMBL/GenBank/DDBJ databases">
        <authorList>
            <person name="Jin C."/>
        </authorList>
    </citation>
    <scope>NUCLEOTIDE SEQUENCE [LARGE SCALE GENOMIC DNA]</scope>
    <source>
        <strain evidence="14 15">BN140078</strain>
    </source>
</reference>
<gene>
    <name evidence="14" type="ORF">F0L74_29895</name>
</gene>
<comment type="caution">
    <text evidence="14">The sequence shown here is derived from an EMBL/GenBank/DDBJ whole genome shotgun (WGS) entry which is preliminary data.</text>
</comment>
<keyword evidence="6" id="KW-0949">S-adenosyl-L-methionine</keyword>
<comment type="cofactor">
    <cofactor evidence="1">
        <name>Mg(2+)</name>
        <dbReference type="ChEBI" id="CHEBI:18420"/>
    </cofactor>
</comment>
<dbReference type="SUPFAM" id="SSF53335">
    <property type="entry name" value="S-adenosyl-L-methionine-dependent methyltransferases"/>
    <property type="match status" value="1"/>
</dbReference>
<evidence type="ECO:0000256" key="10">
    <source>
        <dbReference type="ARBA" id="ARBA00023158"/>
    </source>
</evidence>
<evidence type="ECO:0000313" key="15">
    <source>
        <dbReference type="Proteomes" id="UP000324611"/>
    </source>
</evidence>
<keyword evidence="5 14" id="KW-0808">Transferase</keyword>
<dbReference type="InterPro" id="IPR024026">
    <property type="entry name" value="3'-RNA_MeTfrase_Hen1_bac"/>
</dbReference>
<dbReference type="RefSeq" id="WP_149841549.1">
    <property type="nucleotide sequence ID" value="NZ_VUOC01000004.1"/>
</dbReference>
<dbReference type="InterPro" id="IPR024740">
    <property type="entry name" value="Hen1_N"/>
</dbReference>
<dbReference type="AlphaFoldDB" id="A0A5B2VMR5"/>
<dbReference type="EC" id="2.1.1.386" evidence="11"/>
<keyword evidence="7" id="KW-0479">Metal-binding</keyword>
<organism evidence="14 15">
    <name type="scientific">Chitinophaga agrisoli</name>
    <dbReference type="NCBI Taxonomy" id="2607653"/>
    <lineage>
        <taxon>Bacteria</taxon>
        <taxon>Pseudomonadati</taxon>
        <taxon>Bacteroidota</taxon>
        <taxon>Chitinophagia</taxon>
        <taxon>Chitinophagales</taxon>
        <taxon>Chitinophagaceae</taxon>
        <taxon>Chitinophaga</taxon>
    </lineage>
</organism>
<dbReference type="InterPro" id="IPR026610">
    <property type="entry name" value="Hen1"/>
</dbReference>
<dbReference type="Gene3D" id="3.30.1610.20">
    <property type="entry name" value="Hen1, N-terminal domain"/>
    <property type="match status" value="1"/>
</dbReference>
<dbReference type="GO" id="GO:0001510">
    <property type="term" value="P:RNA methylation"/>
    <property type="evidence" value="ECO:0007669"/>
    <property type="project" value="InterPro"/>
</dbReference>
<dbReference type="GO" id="GO:0031047">
    <property type="term" value="P:regulatory ncRNA-mediated gene silencing"/>
    <property type="evidence" value="ECO:0007669"/>
    <property type="project" value="UniProtKB-KW"/>
</dbReference>
<comment type="similarity">
    <text evidence="2">Belongs to the methyltransferase superfamily. HEN1 family.</text>
</comment>
<evidence type="ECO:0000259" key="13">
    <source>
        <dbReference type="Pfam" id="PF12623"/>
    </source>
</evidence>
<keyword evidence="10" id="KW-0943">RNA-mediated gene silencing</keyword>